<dbReference type="AlphaFoldDB" id="A0A4V1BDI1"/>
<sequence>MEHTGKDEDQGLDRRSVLRRGAVLGGALVWTAPAVQTIAGPAFASGSPRCTAEVEASYTYYEGRVKKTGCVVYRFGDTAECCDCIEKLSALPLPVAILACAFGGKCTMVGKGTCAA</sequence>
<gene>
    <name evidence="1" type="ORF">EXE57_02140</name>
</gene>
<keyword evidence="2" id="KW-1185">Reference proteome</keyword>
<proteinExistence type="predicted"/>
<dbReference type="InterPro" id="IPR006311">
    <property type="entry name" value="TAT_signal"/>
</dbReference>
<dbReference type="EMBL" id="CP038267">
    <property type="protein sequence ID" value="QBR91202.1"/>
    <property type="molecule type" value="Genomic_DNA"/>
</dbReference>
<dbReference type="Proteomes" id="UP000294894">
    <property type="component" value="Chromosome"/>
</dbReference>
<dbReference type="RefSeq" id="WP_135073575.1">
    <property type="nucleotide sequence ID" value="NZ_CP038267.1"/>
</dbReference>
<dbReference type="KEGG" id="noy:EXE57_02140"/>
<name>A0A4V1BDI1_9ACTN</name>
<evidence type="ECO:0000313" key="2">
    <source>
        <dbReference type="Proteomes" id="UP000294894"/>
    </source>
</evidence>
<reference evidence="1 2" key="1">
    <citation type="submission" date="2019-03" db="EMBL/GenBank/DDBJ databases">
        <title>Three New Species of Nocardioides, Nocardioides euryhalodurans sp. nov., Nocardioides seonyuensis sp. nov. and Nocardioides eburneoflavus sp. nov., Iolated from Soil.</title>
        <authorList>
            <person name="Roh S.G."/>
            <person name="Lee C."/>
            <person name="Kim M.-K."/>
            <person name="Kim S.B."/>
        </authorList>
    </citation>
    <scope>NUCLEOTIDE SEQUENCE [LARGE SCALE GENOMIC DNA]</scope>
    <source>
        <strain evidence="1 2">MMS17-SY117</strain>
    </source>
</reference>
<organism evidence="1 2">
    <name type="scientific">Nocardioides euryhalodurans</name>
    <dbReference type="NCBI Taxonomy" id="2518370"/>
    <lineage>
        <taxon>Bacteria</taxon>
        <taxon>Bacillati</taxon>
        <taxon>Actinomycetota</taxon>
        <taxon>Actinomycetes</taxon>
        <taxon>Propionibacteriales</taxon>
        <taxon>Nocardioidaceae</taxon>
        <taxon>Nocardioides</taxon>
    </lineage>
</organism>
<accession>A0A4V1BDI1</accession>
<evidence type="ECO:0000313" key="1">
    <source>
        <dbReference type="EMBL" id="QBR91202.1"/>
    </source>
</evidence>
<protein>
    <submittedName>
        <fullName evidence="1">Uncharacterized protein</fullName>
    </submittedName>
</protein>
<dbReference type="PROSITE" id="PS51318">
    <property type="entry name" value="TAT"/>
    <property type="match status" value="1"/>
</dbReference>